<gene>
    <name evidence="5" type="ORF">A4H96_06895</name>
</gene>
<keyword evidence="1" id="KW-0547">Nucleotide-binding</keyword>
<comment type="caution">
    <text evidence="5">The sequence shown here is derived from an EMBL/GenBank/DDBJ whole genome shotgun (WGS) entry which is preliminary data.</text>
</comment>
<feature type="region of interest" description="Disordered" evidence="3">
    <location>
        <begin position="240"/>
        <end position="261"/>
    </location>
</feature>
<dbReference type="Proteomes" id="UP000078302">
    <property type="component" value="Unassembled WGS sequence"/>
</dbReference>
<evidence type="ECO:0000313" key="6">
    <source>
        <dbReference type="Proteomes" id="UP000078302"/>
    </source>
</evidence>
<keyword evidence="2 5" id="KW-0067">ATP-binding</keyword>
<name>A0A179BKI6_ACIFR</name>
<dbReference type="EMBL" id="LVXZ01000080">
    <property type="protein sequence ID" value="OAP91534.1"/>
    <property type="molecule type" value="Genomic_DNA"/>
</dbReference>
<dbReference type="CDD" id="cd00009">
    <property type="entry name" value="AAA"/>
    <property type="match status" value="1"/>
</dbReference>
<dbReference type="NCBIfam" id="NF038214">
    <property type="entry name" value="IS21_help_AAA"/>
    <property type="match status" value="1"/>
</dbReference>
<sequence>MQTQELSSNLRALRLSGILDSLESRNRQAVDGQLAYTEFLAMLLQDEVARRDQRKFDTLLRQAHFRNHKTLEDFAFDRLPNLNRSLVHDLATGRYLQERAPVLIVGPCGTGKSHLAQALGHCAIRQGVDALFITQGDLVGSLHAARATGGFDRRFRQLAKVTLLIIDDFGLKPMRPPHDEDFHDLIAERYERVSTMLTSNLDFVEWGDVFPANRMLGVATLDRLRHGAYRLILDGESYRAPRPLPESPKNAIAKGAKNTHS</sequence>
<evidence type="ECO:0000256" key="1">
    <source>
        <dbReference type="ARBA" id="ARBA00022741"/>
    </source>
</evidence>
<dbReference type="RefSeq" id="WP_064218907.1">
    <property type="nucleotide sequence ID" value="NZ_LVXZ01000080.1"/>
</dbReference>
<dbReference type="InterPro" id="IPR047661">
    <property type="entry name" value="IstB"/>
</dbReference>
<dbReference type="InterPro" id="IPR002611">
    <property type="entry name" value="IstB_ATP-bd"/>
</dbReference>
<proteinExistence type="predicted"/>
<dbReference type="PANTHER" id="PTHR30050">
    <property type="entry name" value="CHROMOSOMAL REPLICATION INITIATOR PROTEIN DNAA"/>
    <property type="match status" value="1"/>
</dbReference>
<dbReference type="InterPro" id="IPR028350">
    <property type="entry name" value="DNAC/IstB-like"/>
</dbReference>
<dbReference type="Pfam" id="PF01695">
    <property type="entry name" value="IstB_IS21"/>
    <property type="match status" value="1"/>
</dbReference>
<dbReference type="GO" id="GO:0005524">
    <property type="term" value="F:ATP binding"/>
    <property type="evidence" value="ECO:0007669"/>
    <property type="project" value="UniProtKB-KW"/>
</dbReference>
<evidence type="ECO:0000259" key="4">
    <source>
        <dbReference type="Pfam" id="PF01695"/>
    </source>
</evidence>
<dbReference type="GO" id="GO:0006260">
    <property type="term" value="P:DNA replication"/>
    <property type="evidence" value="ECO:0007669"/>
    <property type="project" value="TreeGrafter"/>
</dbReference>
<protein>
    <submittedName>
        <fullName evidence="5">ATP-binding protein</fullName>
    </submittedName>
</protein>
<evidence type="ECO:0000256" key="3">
    <source>
        <dbReference type="SAM" id="MobiDB-lite"/>
    </source>
</evidence>
<keyword evidence="6" id="KW-1185">Reference proteome</keyword>
<evidence type="ECO:0000256" key="2">
    <source>
        <dbReference type="ARBA" id="ARBA00022840"/>
    </source>
</evidence>
<dbReference type="PIRSF" id="PIRSF003073">
    <property type="entry name" value="DNAC_TnpB_IstB"/>
    <property type="match status" value="1"/>
</dbReference>
<feature type="domain" description="IstB-like ATP-binding" evidence="4">
    <location>
        <begin position="9"/>
        <end position="240"/>
    </location>
</feature>
<reference evidence="5 6" key="1">
    <citation type="submission" date="2016-04" db="EMBL/GenBank/DDBJ databases">
        <title>Acidithiobacillus ferrooxidans genome sequencing and assembly.</title>
        <authorList>
            <person name="Zhou Z."/>
        </authorList>
    </citation>
    <scope>NUCLEOTIDE SEQUENCE [LARGE SCALE GENOMIC DNA]</scope>
    <source>
        <strain evidence="5 6">BY0502</strain>
    </source>
</reference>
<dbReference type="PANTHER" id="PTHR30050:SF4">
    <property type="entry name" value="ATP-BINDING PROTEIN RV3427C IN INSERTION SEQUENCE-RELATED"/>
    <property type="match status" value="1"/>
</dbReference>
<evidence type="ECO:0000313" key="5">
    <source>
        <dbReference type="EMBL" id="OAP91534.1"/>
    </source>
</evidence>
<dbReference type="Gene3D" id="3.40.50.300">
    <property type="entry name" value="P-loop containing nucleotide triphosphate hydrolases"/>
    <property type="match status" value="1"/>
</dbReference>
<dbReference type="SUPFAM" id="SSF52540">
    <property type="entry name" value="P-loop containing nucleoside triphosphate hydrolases"/>
    <property type="match status" value="1"/>
</dbReference>
<organism evidence="5 6">
    <name type="scientific">Acidithiobacillus ferrooxidans</name>
    <name type="common">Thiobacillus ferrooxidans</name>
    <dbReference type="NCBI Taxonomy" id="920"/>
    <lineage>
        <taxon>Bacteria</taxon>
        <taxon>Pseudomonadati</taxon>
        <taxon>Pseudomonadota</taxon>
        <taxon>Acidithiobacillia</taxon>
        <taxon>Acidithiobacillales</taxon>
        <taxon>Acidithiobacillaceae</taxon>
        <taxon>Acidithiobacillus</taxon>
    </lineage>
</organism>
<dbReference type="AlphaFoldDB" id="A0A179BKI6"/>
<dbReference type="InterPro" id="IPR027417">
    <property type="entry name" value="P-loop_NTPase"/>
</dbReference>
<accession>A0A179BKI6</accession>